<feature type="compositionally biased region" description="Acidic residues" evidence="8">
    <location>
        <begin position="290"/>
        <end position="300"/>
    </location>
</feature>
<feature type="compositionally biased region" description="Basic and acidic residues" evidence="8">
    <location>
        <begin position="589"/>
        <end position="611"/>
    </location>
</feature>
<evidence type="ECO:0000256" key="7">
    <source>
        <dbReference type="PIRNR" id="PIRNR017300"/>
    </source>
</evidence>
<dbReference type="GO" id="GO:0006364">
    <property type="term" value="P:rRNA processing"/>
    <property type="evidence" value="ECO:0007669"/>
    <property type="project" value="UniProtKB-KW"/>
</dbReference>
<comment type="similarity">
    <text evidence="6 7">Belongs to the MPP10 family.</text>
</comment>
<dbReference type="PANTHER" id="PTHR17039:SF0">
    <property type="entry name" value="U3 SMALL NUCLEOLAR RIBONUCLEOPROTEIN PROTEIN MPP10"/>
    <property type="match status" value="1"/>
</dbReference>
<feature type="compositionally biased region" description="Acidic residues" evidence="8">
    <location>
        <begin position="256"/>
        <end position="281"/>
    </location>
</feature>
<evidence type="ECO:0000313" key="9">
    <source>
        <dbReference type="EMBL" id="KAK3098861.1"/>
    </source>
</evidence>
<feature type="compositionally biased region" description="Basic and acidic residues" evidence="8">
    <location>
        <begin position="392"/>
        <end position="410"/>
    </location>
</feature>
<dbReference type="PANTHER" id="PTHR17039">
    <property type="entry name" value="U3 SMALL NUCLEOLAR RIBONUCLEOPROTEIN PROTEIN MPP10"/>
    <property type="match status" value="1"/>
</dbReference>
<feature type="compositionally biased region" description="Acidic residues" evidence="8">
    <location>
        <begin position="323"/>
        <end position="361"/>
    </location>
</feature>
<keyword evidence="5 7" id="KW-0687">Ribonucleoprotein</keyword>
<feature type="region of interest" description="Disordered" evidence="8">
    <location>
        <begin position="114"/>
        <end position="229"/>
    </location>
</feature>
<keyword evidence="10" id="KW-1185">Reference proteome</keyword>
<evidence type="ECO:0000256" key="5">
    <source>
        <dbReference type="ARBA" id="ARBA00023274"/>
    </source>
</evidence>
<keyword evidence="2 7" id="KW-0690">Ribosome biogenesis</keyword>
<evidence type="ECO:0000313" key="10">
    <source>
        <dbReference type="Proteomes" id="UP001186944"/>
    </source>
</evidence>
<feature type="compositionally biased region" description="Acidic residues" evidence="8">
    <location>
        <begin position="134"/>
        <end position="143"/>
    </location>
</feature>
<dbReference type="GO" id="GO:0032040">
    <property type="term" value="C:small-subunit processome"/>
    <property type="evidence" value="ECO:0007669"/>
    <property type="project" value="TreeGrafter"/>
</dbReference>
<name>A0AA88Y6Q9_PINIB</name>
<evidence type="ECO:0000256" key="8">
    <source>
        <dbReference type="SAM" id="MobiDB-lite"/>
    </source>
</evidence>
<sequence>MLKMLKVYARRMDRRRRRRTDGRTDGRRQRYASLRVQTGHSKTFRQITKDVYDVCKDCEIIRKKNPEALPELITEEFDEEQIWQQIELQNQGIVNSLLSAISGVATSKNISFQTRNSPSYTEKKTKQSRNLDVNNEDIQDESDQEKGSDTDAEIDHLKSRLQGNDHDSDNVSYGDDDDDDDLDFDFGEMDSKLEENLSEDEQFQIEGSDTDVKKSKRKKNSKQKGSIVDDKFFKLADMEAFLDQEDAKEMRKNNGEDEDVSSDEDDIDMFVDETSDEEDGEKDQIKYEDFFDPPDFDDEISPSSKGKKSAGQEKRAKNLQREEGEDNEDDLESNEGLDEEEDEAEETEEDNDEEDEDEKEEDEVRQPRDLLGSDSEGEDVTDILGGKKKKTTEKSSFEKHQEKLKDKISKMEDASIAEKPWQLAGEITATSRPENSLLEEHLIYDQTVRLPPVITEETTQTLEEMIRRRIKDKAWDDVERKVKPTENPFEYKKRITLDQEKSKQSLGEIYEQEYLKQQKEEEEDKEYPDHTEIKDMMKSLFIKLDALSNFHYTPKPAAPDIKIVSNLPTISMEEVAPVTHSNGTLLAPEEVKNKTKGELKGKLELSDTDRQRARRQKKVKQRMRKKEKEKREKLVEKLNPGLGNKYSKEKAMKELEKKQAGKSVTVIKEGKGTFKDNKKLTSSKSFFTQLQEDARTEISKKKVGKRKSATSDGKNSKKYKL</sequence>
<feature type="compositionally biased region" description="Basic and acidic residues" evidence="8">
    <location>
        <begin position="245"/>
        <end position="255"/>
    </location>
</feature>
<accession>A0AA88Y6Q9</accession>
<dbReference type="Proteomes" id="UP001186944">
    <property type="component" value="Unassembled WGS sequence"/>
</dbReference>
<evidence type="ECO:0000256" key="1">
    <source>
        <dbReference type="ARBA" id="ARBA00004604"/>
    </source>
</evidence>
<feature type="compositionally biased region" description="Basic and acidic residues" evidence="8">
    <location>
        <begin position="144"/>
        <end position="169"/>
    </location>
</feature>
<comment type="subcellular location">
    <subcellularLocation>
        <location evidence="1 7">Nucleus</location>
        <location evidence="1 7">Nucleolus</location>
    </subcellularLocation>
</comment>
<feature type="compositionally biased region" description="Basic residues" evidence="8">
    <location>
        <begin position="612"/>
        <end position="628"/>
    </location>
</feature>
<protein>
    <recommendedName>
        <fullName evidence="7">U3 small nucleolar ribonucleoprotein protein MPP10</fullName>
    </recommendedName>
</protein>
<dbReference type="InterPro" id="IPR012173">
    <property type="entry name" value="Mpp10"/>
</dbReference>
<comment type="function">
    <text evidence="7">Involved in nucleolar processing of pre-18S ribosomal RNA.</text>
</comment>
<evidence type="ECO:0000256" key="6">
    <source>
        <dbReference type="ARBA" id="ARBA00029455"/>
    </source>
</evidence>
<reference evidence="9" key="1">
    <citation type="submission" date="2019-08" db="EMBL/GenBank/DDBJ databases">
        <title>The improved chromosome-level genome for the pearl oyster Pinctada fucata martensii using PacBio sequencing and Hi-C.</title>
        <authorList>
            <person name="Zheng Z."/>
        </authorList>
    </citation>
    <scope>NUCLEOTIDE SEQUENCE</scope>
    <source>
        <strain evidence="9">ZZ-2019</strain>
        <tissue evidence="9">Adductor muscle</tissue>
    </source>
</reference>
<feature type="compositionally biased region" description="Basic and acidic residues" evidence="8">
    <location>
        <begin position="669"/>
        <end position="679"/>
    </location>
</feature>
<dbReference type="GO" id="GO:0005732">
    <property type="term" value="C:sno(s)RNA-containing ribonucleoprotein complex"/>
    <property type="evidence" value="ECO:0007669"/>
    <property type="project" value="UniProtKB-UniRule"/>
</dbReference>
<proteinExistence type="inferred from homology"/>
<dbReference type="AlphaFoldDB" id="A0AA88Y6Q9"/>
<feature type="compositionally biased region" description="Basic and acidic residues" evidence="8">
    <location>
        <begin position="310"/>
        <end position="322"/>
    </location>
</feature>
<feature type="compositionally biased region" description="Polar residues" evidence="8">
    <location>
        <begin position="680"/>
        <end position="691"/>
    </location>
</feature>
<feature type="region of interest" description="Disordered" evidence="8">
    <location>
        <begin position="581"/>
        <end position="648"/>
    </location>
</feature>
<dbReference type="PIRSF" id="PIRSF017300">
    <property type="entry name" value="snoRNP_Mpp10"/>
    <property type="match status" value="1"/>
</dbReference>
<comment type="caution">
    <text evidence="9">The sequence shown here is derived from an EMBL/GenBank/DDBJ whole genome shotgun (WGS) entry which is preliminary data.</text>
</comment>
<dbReference type="EMBL" id="VSWD01000007">
    <property type="protein sequence ID" value="KAK3098861.1"/>
    <property type="molecule type" value="Genomic_DNA"/>
</dbReference>
<dbReference type="Pfam" id="PF04006">
    <property type="entry name" value="Mpp10"/>
    <property type="match status" value="1"/>
</dbReference>
<organism evidence="9 10">
    <name type="scientific">Pinctada imbricata</name>
    <name type="common">Atlantic pearl-oyster</name>
    <name type="synonym">Pinctada martensii</name>
    <dbReference type="NCBI Taxonomy" id="66713"/>
    <lineage>
        <taxon>Eukaryota</taxon>
        <taxon>Metazoa</taxon>
        <taxon>Spiralia</taxon>
        <taxon>Lophotrochozoa</taxon>
        <taxon>Mollusca</taxon>
        <taxon>Bivalvia</taxon>
        <taxon>Autobranchia</taxon>
        <taxon>Pteriomorphia</taxon>
        <taxon>Pterioida</taxon>
        <taxon>Pterioidea</taxon>
        <taxon>Pteriidae</taxon>
        <taxon>Pinctada</taxon>
    </lineage>
</organism>
<dbReference type="GO" id="GO:0034457">
    <property type="term" value="C:Mpp10 complex"/>
    <property type="evidence" value="ECO:0007669"/>
    <property type="project" value="UniProtKB-UniRule"/>
</dbReference>
<keyword evidence="4 7" id="KW-0539">Nucleus</keyword>
<feature type="region of interest" description="Disordered" evidence="8">
    <location>
        <begin position="669"/>
        <end position="721"/>
    </location>
</feature>
<feature type="compositionally biased region" description="Acidic residues" evidence="8">
    <location>
        <begin position="174"/>
        <end position="188"/>
    </location>
</feature>
<gene>
    <name evidence="9" type="ORF">FSP39_023805</name>
</gene>
<keyword evidence="3 7" id="KW-0698">rRNA processing</keyword>
<evidence type="ECO:0000256" key="3">
    <source>
        <dbReference type="ARBA" id="ARBA00022552"/>
    </source>
</evidence>
<evidence type="ECO:0000256" key="4">
    <source>
        <dbReference type="ARBA" id="ARBA00023242"/>
    </source>
</evidence>
<evidence type="ECO:0000256" key="2">
    <source>
        <dbReference type="ARBA" id="ARBA00022517"/>
    </source>
</evidence>
<feature type="region of interest" description="Disordered" evidence="8">
    <location>
        <begin position="245"/>
        <end position="410"/>
    </location>
</feature>